<feature type="compositionally biased region" description="Basic and acidic residues" evidence="7">
    <location>
        <begin position="738"/>
        <end position="760"/>
    </location>
</feature>
<dbReference type="InterPro" id="IPR013126">
    <property type="entry name" value="Hsp_70_fam"/>
</dbReference>
<dbReference type="Pfam" id="PF00012">
    <property type="entry name" value="HSP70"/>
    <property type="match status" value="1"/>
</dbReference>
<dbReference type="SUPFAM" id="SSF53067">
    <property type="entry name" value="Actin-like ATPase domain"/>
    <property type="match status" value="2"/>
</dbReference>
<evidence type="ECO:0000256" key="3">
    <source>
        <dbReference type="ARBA" id="ARBA00022490"/>
    </source>
</evidence>
<proteinExistence type="inferred from homology"/>
<evidence type="ECO:0000256" key="7">
    <source>
        <dbReference type="SAM" id="MobiDB-lite"/>
    </source>
</evidence>
<feature type="compositionally biased region" description="Basic and acidic residues" evidence="7">
    <location>
        <begin position="560"/>
        <end position="570"/>
    </location>
</feature>
<reference evidence="8 9" key="1">
    <citation type="submission" date="2020-05" db="EMBL/GenBank/DDBJ databases">
        <title>Identification and distribution of gene clusters putatively required for synthesis of sphingolipid metabolism inhibitors in phylogenetically diverse species of the filamentous fungus Fusarium.</title>
        <authorList>
            <person name="Kim H.-S."/>
            <person name="Busman M."/>
            <person name="Brown D.W."/>
            <person name="Divon H."/>
            <person name="Uhlig S."/>
            <person name="Proctor R.H."/>
        </authorList>
    </citation>
    <scope>NUCLEOTIDE SEQUENCE [LARGE SCALE GENOMIC DNA]</scope>
    <source>
        <strain evidence="8 9">NRRL 20693</strain>
    </source>
</reference>
<dbReference type="GO" id="GO:0005829">
    <property type="term" value="C:cytosol"/>
    <property type="evidence" value="ECO:0007669"/>
    <property type="project" value="TreeGrafter"/>
</dbReference>
<dbReference type="Gene3D" id="2.60.34.10">
    <property type="entry name" value="Substrate Binding Domain Of DNAk, Chain A, domain 1"/>
    <property type="match status" value="1"/>
</dbReference>
<name>A0A8H5SYH8_FUSHE</name>
<dbReference type="Proteomes" id="UP000567885">
    <property type="component" value="Unassembled WGS sequence"/>
</dbReference>
<evidence type="ECO:0000256" key="4">
    <source>
        <dbReference type="ARBA" id="ARBA00022741"/>
    </source>
</evidence>
<comment type="caution">
    <text evidence="8">The sequence shown here is derived from an EMBL/GenBank/DDBJ whole genome shotgun (WGS) entry which is preliminary data.</text>
</comment>
<dbReference type="EMBL" id="JAAGWQ010000218">
    <property type="protein sequence ID" value="KAF5659340.1"/>
    <property type="molecule type" value="Genomic_DNA"/>
</dbReference>
<evidence type="ECO:0000256" key="5">
    <source>
        <dbReference type="ARBA" id="ARBA00022840"/>
    </source>
</evidence>
<dbReference type="PROSITE" id="PS01036">
    <property type="entry name" value="HSP70_3"/>
    <property type="match status" value="1"/>
</dbReference>
<dbReference type="AlphaFoldDB" id="A0A8H5SYH8"/>
<accession>A0A8H5SYH8</accession>
<comment type="subcellular location">
    <subcellularLocation>
        <location evidence="1">Cytoplasm</location>
    </subcellularLocation>
</comment>
<evidence type="ECO:0000313" key="9">
    <source>
        <dbReference type="Proteomes" id="UP000567885"/>
    </source>
</evidence>
<sequence length="786" mass="87016">MSVVGIDFGTLKTVIAVARNRGVDVVTNEVSNRATPSLVGFGPKSRYLGETAKTQEISNLKNTVSSLKRLAGRSFNDTDIQVEQQYVTCPLVDVNGQVGAEVNYLGKKEKFSATQLVGMYLSKIKQTAGAELKLPVQDVCMSVPPWFTDVQRRALIDAADIAGLRVLRLINDGTAAALGWGITKLDLPAPEEPARRVCFVDIGHSSYTVSIVEFKKGELAVKATAWDKDFGGRDFDRALVDHLAKEFKGKYKVDIMTHGRALARTIAAAEKTKKVLSANQQSPVNIESLMNDIDASAMITRQEFEAMIEPLLARTHKPLEEALAQAKLTKDDIDIIEVVGGGSRVPALKERIQAFFGKTLSFTLNADEALARGSAFSCAILSPVFRVRDFSVQDIISYPIEFAWEKAPDIPDEDTSLTVFNKGNVMPSTKILTFYRKQPFDLEARYAQPEQLPGKTNPWIGRFSVKNVKADGKDDFMICKLKARVNIHGVLNVETGYYVEEEEVEEEVNEDGDKKDPDVSFVASPATFNPFPPVPDQDSVSTSSSASVGDDSRAYPAKRQRLDEHEDTHSSRSAIAVPEYLEESIYESNSLTSIFQKAMETDKDAPKKTRKVKKQVRKGDLPISTGSASLDDSTKASLLEKESAMVMEDKLVADTEEKKNELEAYIYDLRAKLDEQYSEFASEEEKQTIKSRLEATEDWLYEEGEDTTKGVYIAKIDEIRAMAGPIVQRHFEKVEAERQAALEKAEAERAAKKAEEDARKAAQANDQEMKDADAPQQETEGTADPQ</sequence>
<feature type="region of interest" description="Disordered" evidence="7">
    <location>
        <begin position="505"/>
        <end position="575"/>
    </location>
</feature>
<dbReference type="CDD" id="cd24094">
    <property type="entry name" value="ASKHA_NBD_HSP70_ScSse"/>
    <property type="match status" value="1"/>
</dbReference>
<keyword evidence="3" id="KW-0963">Cytoplasm</keyword>
<gene>
    <name evidence="8" type="ORF">FHETE_9421</name>
</gene>
<protein>
    <submittedName>
        <fullName evidence="8">Heat shock 70kda 4</fullName>
    </submittedName>
</protein>
<evidence type="ECO:0000256" key="1">
    <source>
        <dbReference type="ARBA" id="ARBA00004496"/>
    </source>
</evidence>
<dbReference type="PRINTS" id="PR00301">
    <property type="entry name" value="HEATSHOCK70"/>
</dbReference>
<dbReference type="InterPro" id="IPR043129">
    <property type="entry name" value="ATPase_NBD"/>
</dbReference>
<comment type="similarity">
    <text evidence="2">Belongs to the heat shock protein 70 family.</text>
</comment>
<dbReference type="FunFam" id="2.60.34.10:FF:000011">
    <property type="entry name" value="Heat shock protein hsp88"/>
    <property type="match status" value="1"/>
</dbReference>
<dbReference type="InterPro" id="IPR029048">
    <property type="entry name" value="HSP70_C_sf"/>
</dbReference>
<feature type="region of interest" description="Disordered" evidence="7">
    <location>
        <begin position="738"/>
        <end position="786"/>
    </location>
</feature>
<organism evidence="8 9">
    <name type="scientific">Fusarium heterosporum</name>
    <dbReference type="NCBI Taxonomy" id="42747"/>
    <lineage>
        <taxon>Eukaryota</taxon>
        <taxon>Fungi</taxon>
        <taxon>Dikarya</taxon>
        <taxon>Ascomycota</taxon>
        <taxon>Pezizomycotina</taxon>
        <taxon>Sordariomycetes</taxon>
        <taxon>Hypocreomycetidae</taxon>
        <taxon>Hypocreales</taxon>
        <taxon>Nectriaceae</taxon>
        <taxon>Fusarium</taxon>
        <taxon>Fusarium heterosporum species complex</taxon>
    </lineage>
</organism>
<keyword evidence="6 8" id="KW-0346">Stress response</keyword>
<dbReference type="SUPFAM" id="SSF100934">
    <property type="entry name" value="Heat shock protein 70kD (HSP70), C-terminal subdomain"/>
    <property type="match status" value="1"/>
</dbReference>
<dbReference type="Gene3D" id="3.90.640.10">
    <property type="entry name" value="Actin, Chain A, domain 4"/>
    <property type="match status" value="1"/>
</dbReference>
<dbReference type="InterPro" id="IPR029047">
    <property type="entry name" value="HSP70_peptide-bd_sf"/>
</dbReference>
<feature type="compositionally biased region" description="Low complexity" evidence="7">
    <location>
        <begin position="536"/>
        <end position="549"/>
    </location>
</feature>
<dbReference type="FunFam" id="1.20.1270.10:FF:000002">
    <property type="entry name" value="Heat shock 70 kDa protein 4"/>
    <property type="match status" value="1"/>
</dbReference>
<keyword evidence="5" id="KW-0067">ATP-binding</keyword>
<dbReference type="GO" id="GO:0140662">
    <property type="term" value="F:ATP-dependent protein folding chaperone"/>
    <property type="evidence" value="ECO:0007669"/>
    <property type="project" value="InterPro"/>
</dbReference>
<dbReference type="Gene3D" id="1.20.1270.10">
    <property type="match status" value="1"/>
</dbReference>
<dbReference type="GO" id="GO:0005634">
    <property type="term" value="C:nucleus"/>
    <property type="evidence" value="ECO:0007669"/>
    <property type="project" value="TreeGrafter"/>
</dbReference>
<dbReference type="PANTHER" id="PTHR45639">
    <property type="entry name" value="HSC70CB, ISOFORM G-RELATED"/>
    <property type="match status" value="1"/>
</dbReference>
<dbReference type="OrthoDB" id="434160at2759"/>
<evidence type="ECO:0000256" key="2">
    <source>
        <dbReference type="ARBA" id="ARBA00007381"/>
    </source>
</evidence>
<dbReference type="GO" id="GO:0005524">
    <property type="term" value="F:ATP binding"/>
    <property type="evidence" value="ECO:0007669"/>
    <property type="project" value="UniProtKB-KW"/>
</dbReference>
<evidence type="ECO:0000256" key="6">
    <source>
        <dbReference type="ARBA" id="ARBA00023016"/>
    </source>
</evidence>
<keyword evidence="4" id="KW-0547">Nucleotide-binding</keyword>
<dbReference type="InterPro" id="IPR018181">
    <property type="entry name" value="Heat_shock_70_CS"/>
</dbReference>
<dbReference type="PANTHER" id="PTHR45639:SF4">
    <property type="entry name" value="HSC70CB, ISOFORM G"/>
    <property type="match status" value="1"/>
</dbReference>
<dbReference type="FunFam" id="3.30.30.30:FF:000002">
    <property type="entry name" value="Heat shock 70 kDa protein 4"/>
    <property type="match status" value="1"/>
</dbReference>
<dbReference type="PROSITE" id="PS00329">
    <property type="entry name" value="HSP70_2"/>
    <property type="match status" value="1"/>
</dbReference>
<keyword evidence="9" id="KW-1185">Reference proteome</keyword>
<feature type="compositionally biased region" description="Polar residues" evidence="7">
    <location>
        <begin position="776"/>
        <end position="786"/>
    </location>
</feature>
<dbReference type="FunFam" id="3.90.640.10:FF:000004">
    <property type="entry name" value="Heat shock 70 kDa protein 4"/>
    <property type="match status" value="1"/>
</dbReference>
<dbReference type="Gene3D" id="3.30.30.30">
    <property type="match status" value="1"/>
</dbReference>
<evidence type="ECO:0000313" key="8">
    <source>
        <dbReference type="EMBL" id="KAF5659340.1"/>
    </source>
</evidence>
<dbReference type="SUPFAM" id="SSF100920">
    <property type="entry name" value="Heat shock protein 70kD (HSP70), peptide-binding domain"/>
    <property type="match status" value="1"/>
</dbReference>
<dbReference type="Gene3D" id="3.30.420.40">
    <property type="match status" value="2"/>
</dbReference>